<protein>
    <submittedName>
        <fullName evidence="1">Uncharacterized protein</fullName>
    </submittedName>
</protein>
<evidence type="ECO:0000313" key="2">
    <source>
        <dbReference type="Proteomes" id="UP000707071"/>
    </source>
</evidence>
<dbReference type="Proteomes" id="UP000707071">
    <property type="component" value="Unassembled WGS sequence"/>
</dbReference>
<comment type="caution">
    <text evidence="1">The sequence shown here is derived from an EMBL/GenBank/DDBJ whole genome shotgun (WGS) entry which is preliminary data.</text>
</comment>
<keyword evidence="2" id="KW-1185">Reference proteome</keyword>
<organism evidence="1 2">
    <name type="scientific">Claviceps aff. purpurea</name>
    <dbReference type="NCBI Taxonomy" id="1967640"/>
    <lineage>
        <taxon>Eukaryota</taxon>
        <taxon>Fungi</taxon>
        <taxon>Dikarya</taxon>
        <taxon>Ascomycota</taxon>
        <taxon>Pezizomycotina</taxon>
        <taxon>Sordariomycetes</taxon>
        <taxon>Hypocreomycetidae</taxon>
        <taxon>Hypocreales</taxon>
        <taxon>Clavicipitaceae</taxon>
        <taxon>Claviceps</taxon>
    </lineage>
</organism>
<proteinExistence type="predicted"/>
<name>A0A9P7QFJ3_9HYPO</name>
<dbReference type="AlphaFoldDB" id="A0A9P7QFJ3"/>
<reference evidence="1 2" key="1">
    <citation type="journal article" date="2020" name="bioRxiv">
        <title>Whole genome comparisons of ergot fungi reveals the divergence and evolution of species within the genus Claviceps are the result of varying mechanisms driving genome evolution and host range expansion.</title>
        <authorList>
            <person name="Wyka S.A."/>
            <person name="Mondo S.J."/>
            <person name="Liu M."/>
            <person name="Dettman J."/>
            <person name="Nalam V."/>
            <person name="Broders K.D."/>
        </authorList>
    </citation>
    <scope>NUCLEOTIDE SEQUENCE [LARGE SCALE GENOMIC DNA]</scope>
    <source>
        <strain evidence="1 2">Clav52</strain>
    </source>
</reference>
<dbReference type="EMBL" id="SRRH01000377">
    <property type="protein sequence ID" value="KAG6290047.1"/>
    <property type="molecule type" value="Genomic_DNA"/>
</dbReference>
<gene>
    <name evidence="1" type="ORF">E4U09_004618</name>
</gene>
<evidence type="ECO:0000313" key="1">
    <source>
        <dbReference type="EMBL" id="KAG6290047.1"/>
    </source>
</evidence>
<sequence>MDDGLRWAETLLACYTGTQALQRDPQGIRINMIFRREIRLLMMYKAQAARSTTAIGLKVDTQFPAPAMRISAG</sequence>
<accession>A0A9P7QFJ3</accession>